<name>A0AA37DFL7_9FIRM</name>
<reference evidence="2 3" key="1">
    <citation type="submission" date="2011-10" db="EMBL/GenBank/DDBJ databases">
        <title>The Genome Sequence of Lachnospiraceae bacterium ACC2.</title>
        <authorList>
            <consortium name="The Broad Institute Genome Sequencing Platform"/>
            <person name="Earl A."/>
            <person name="Ward D."/>
            <person name="Feldgarden M."/>
            <person name="Gevers D."/>
            <person name="Sizova M."/>
            <person name="Hazen A."/>
            <person name="Epstein S."/>
            <person name="Young S.K."/>
            <person name="Zeng Q."/>
            <person name="Gargeya S."/>
            <person name="Fitzgerald M."/>
            <person name="Haas B."/>
            <person name="Abouelleil A."/>
            <person name="Alvarado L."/>
            <person name="Arachchi H.M."/>
            <person name="Berlin A."/>
            <person name="Brown A."/>
            <person name="Chapman S.B."/>
            <person name="Chen Z."/>
            <person name="Dunbar C."/>
            <person name="Freedman E."/>
            <person name="Gearin G."/>
            <person name="Goldberg J."/>
            <person name="Griggs A."/>
            <person name="Gujja S."/>
            <person name="Heiman D."/>
            <person name="Howarth C."/>
            <person name="Larson L."/>
            <person name="Lui A."/>
            <person name="MacDonald P.J.P."/>
            <person name="Montmayeur A."/>
            <person name="Murphy C."/>
            <person name="Neiman D."/>
            <person name="Pearson M."/>
            <person name="Priest M."/>
            <person name="Roberts A."/>
            <person name="Saif S."/>
            <person name="Shea T."/>
            <person name="Shenoy N."/>
            <person name="Sisk P."/>
            <person name="Stolte C."/>
            <person name="Sykes S."/>
            <person name="Wortman J."/>
            <person name="Nusbaum C."/>
            <person name="Birren B."/>
        </authorList>
    </citation>
    <scope>NUCLEOTIDE SEQUENCE [LARGE SCALE GENOMIC DNA]</scope>
    <source>
        <strain evidence="2 3">ACC2</strain>
    </source>
</reference>
<dbReference type="GeneID" id="86941478"/>
<gene>
    <name evidence="2" type="ORF">HMPREF9623_01754</name>
</gene>
<evidence type="ECO:0000259" key="1">
    <source>
        <dbReference type="Pfam" id="PF13280"/>
    </source>
</evidence>
<dbReference type="PANTHER" id="PTHR34580">
    <property type="match status" value="1"/>
</dbReference>
<feature type="domain" description="WYL" evidence="1">
    <location>
        <begin position="143"/>
        <end position="216"/>
    </location>
</feature>
<dbReference type="PROSITE" id="PS52050">
    <property type="entry name" value="WYL"/>
    <property type="match status" value="1"/>
</dbReference>
<keyword evidence="3" id="KW-1185">Reference proteome</keyword>
<dbReference type="RefSeq" id="WP_009533572.1">
    <property type="nucleotide sequence ID" value="NZ_JH590864.1"/>
</dbReference>
<dbReference type="InterPro" id="IPR051534">
    <property type="entry name" value="CBASS_pafABC_assoc_protein"/>
</dbReference>
<dbReference type="AlphaFoldDB" id="A0AA37DFL7"/>
<proteinExistence type="predicted"/>
<accession>A0AA37DFL7</accession>
<comment type="caution">
    <text evidence="2">The sequence shown here is derived from an EMBL/GenBank/DDBJ whole genome shotgun (WGS) entry which is preliminary data.</text>
</comment>
<evidence type="ECO:0000313" key="2">
    <source>
        <dbReference type="EMBL" id="EHO15843.1"/>
    </source>
</evidence>
<evidence type="ECO:0000313" key="3">
    <source>
        <dbReference type="Proteomes" id="UP000018466"/>
    </source>
</evidence>
<protein>
    <recommendedName>
        <fullName evidence="1">WYL domain-containing protein</fullName>
    </recommendedName>
</protein>
<dbReference type="Proteomes" id="UP000018466">
    <property type="component" value="Unassembled WGS sequence"/>
</dbReference>
<dbReference type="InterPro" id="IPR026881">
    <property type="entry name" value="WYL_dom"/>
</dbReference>
<dbReference type="Pfam" id="PF13280">
    <property type="entry name" value="WYL"/>
    <property type="match status" value="1"/>
</dbReference>
<sequence length="309" mass="35964">MKNKNTKGRLLFLLRYLQQNTDDQHLVTTPDLLSVLESAGHQVDRKTLYDDINVLKEDFDIDIITEKHRGNEYFIGGREFELSELKLLIDAVASSRFISARESRKLIDKLSSQVSVWHKEDLEPRITIGERIKAPVTRIYYTIDTLNSAIKQKRQVSFQYAEYDSRRRKVLRNGGEVYTNSPYDCLWNDDKYYLIGYSEKHQGLVTFRIDRIVNLEILKEKSLPKPRNYRISDFANKVFRMYDGTLQKVELSCREPMMKQLVDHFGTDFEVLPAEEGYFTAKIKVSVSCTFSAGYFNSAVMSGSSDWSR</sequence>
<dbReference type="EMBL" id="AGEL01000014">
    <property type="protein sequence ID" value="EHO15843.1"/>
    <property type="molecule type" value="Genomic_DNA"/>
</dbReference>
<organism evidence="2 3">
    <name type="scientific">Stomatobaculum longum</name>
    <dbReference type="NCBI Taxonomy" id="796942"/>
    <lineage>
        <taxon>Bacteria</taxon>
        <taxon>Bacillati</taxon>
        <taxon>Bacillota</taxon>
        <taxon>Clostridia</taxon>
        <taxon>Lachnospirales</taxon>
        <taxon>Lachnospiraceae</taxon>
        <taxon>Stomatobaculum</taxon>
    </lineage>
</organism>
<dbReference type="PANTHER" id="PTHR34580:SF1">
    <property type="entry name" value="PROTEIN PAFC"/>
    <property type="match status" value="1"/>
</dbReference>